<sequence>MDEEEQRGDVDFGIYTWLNKAFDVPPKQLNPRAFYPWSSSLALEYRSKLAIVLLNLAAALFLVERPCDQFGVLFNCSLVFLLCDILYRNYPWRQPLKNHLWRLLRRWPTAQVSFCFVMLAAFRILKEACALSGASLCFLIGWTGFLTSWFFTRKTWKHAYDFLEKERPVSISFSSYIEHCVLLIISSIFYPAFYSACLYAILGSLFFTALWLDLFANQTAQYFILSFFIVTCLKMVIVYLQIVCKEATREWEDQEMLYSNKVVNHLWDVVDNLSQRSEHDLDAMAVAVPFLQQEALILQNAKYVDKEIKDVLQRLIKEEQIEDFQKSLHDYTPYSAECCIS</sequence>
<dbReference type="OrthoDB" id="6434524at2759"/>
<feature type="transmembrane region" description="Helical" evidence="1">
    <location>
        <begin position="222"/>
        <end position="240"/>
    </location>
</feature>
<protein>
    <submittedName>
        <fullName evidence="2">Uncharacterized protein</fullName>
    </submittedName>
</protein>
<comment type="caution">
    <text evidence="2">The sequence shown here is derived from an EMBL/GenBank/DDBJ whole genome shotgun (WGS) entry which is preliminary data.</text>
</comment>
<evidence type="ECO:0000313" key="3">
    <source>
        <dbReference type="Proteomes" id="UP000887013"/>
    </source>
</evidence>
<name>A0A8X6P7D7_NEPPI</name>
<keyword evidence="1" id="KW-0812">Transmembrane</keyword>
<proteinExistence type="predicted"/>
<evidence type="ECO:0000256" key="1">
    <source>
        <dbReference type="SAM" id="Phobius"/>
    </source>
</evidence>
<dbReference type="Proteomes" id="UP000887013">
    <property type="component" value="Unassembled WGS sequence"/>
</dbReference>
<keyword evidence="3" id="KW-1185">Reference proteome</keyword>
<dbReference type="AlphaFoldDB" id="A0A8X6P7D7"/>
<evidence type="ECO:0000313" key="2">
    <source>
        <dbReference type="EMBL" id="GFT52476.1"/>
    </source>
</evidence>
<feature type="transmembrane region" description="Helical" evidence="1">
    <location>
        <begin position="107"/>
        <end position="125"/>
    </location>
</feature>
<gene>
    <name evidence="2" type="primary">AVEN_28134_1</name>
    <name evidence="2" type="ORF">NPIL_144341</name>
</gene>
<keyword evidence="1" id="KW-0472">Membrane</keyword>
<organism evidence="2 3">
    <name type="scientific">Nephila pilipes</name>
    <name type="common">Giant wood spider</name>
    <name type="synonym">Nephila maculata</name>
    <dbReference type="NCBI Taxonomy" id="299642"/>
    <lineage>
        <taxon>Eukaryota</taxon>
        <taxon>Metazoa</taxon>
        <taxon>Ecdysozoa</taxon>
        <taxon>Arthropoda</taxon>
        <taxon>Chelicerata</taxon>
        <taxon>Arachnida</taxon>
        <taxon>Araneae</taxon>
        <taxon>Araneomorphae</taxon>
        <taxon>Entelegynae</taxon>
        <taxon>Araneoidea</taxon>
        <taxon>Nephilidae</taxon>
        <taxon>Nephila</taxon>
    </lineage>
</organism>
<keyword evidence="1" id="KW-1133">Transmembrane helix</keyword>
<dbReference type="EMBL" id="BMAW01017181">
    <property type="protein sequence ID" value="GFT52476.1"/>
    <property type="molecule type" value="Genomic_DNA"/>
</dbReference>
<reference evidence="2" key="1">
    <citation type="submission" date="2020-08" db="EMBL/GenBank/DDBJ databases">
        <title>Multicomponent nature underlies the extraordinary mechanical properties of spider dragline silk.</title>
        <authorList>
            <person name="Kono N."/>
            <person name="Nakamura H."/>
            <person name="Mori M."/>
            <person name="Yoshida Y."/>
            <person name="Ohtoshi R."/>
            <person name="Malay A.D."/>
            <person name="Moran D.A.P."/>
            <person name="Tomita M."/>
            <person name="Numata K."/>
            <person name="Arakawa K."/>
        </authorList>
    </citation>
    <scope>NUCLEOTIDE SEQUENCE</scope>
</reference>
<accession>A0A8X6P7D7</accession>
<feature type="transmembrane region" description="Helical" evidence="1">
    <location>
        <begin position="132"/>
        <end position="151"/>
    </location>
</feature>